<dbReference type="Proteomes" id="UP001576780">
    <property type="component" value="Unassembled WGS sequence"/>
</dbReference>
<accession>A0ABV4WHC8</accession>
<organism evidence="2 3">
    <name type="scientific">Floridaenema evergladense BLCC-F167</name>
    <dbReference type="NCBI Taxonomy" id="3153639"/>
    <lineage>
        <taxon>Bacteria</taxon>
        <taxon>Bacillati</taxon>
        <taxon>Cyanobacteriota</taxon>
        <taxon>Cyanophyceae</taxon>
        <taxon>Oscillatoriophycideae</taxon>
        <taxon>Aerosakkonematales</taxon>
        <taxon>Aerosakkonemataceae</taxon>
        <taxon>Floridanema</taxon>
        <taxon>Floridanema evergladense</taxon>
    </lineage>
</organism>
<evidence type="ECO:0000256" key="1">
    <source>
        <dbReference type="SAM" id="MobiDB-lite"/>
    </source>
</evidence>
<evidence type="ECO:0000313" key="2">
    <source>
        <dbReference type="EMBL" id="MFB2834486.1"/>
    </source>
</evidence>
<comment type="caution">
    <text evidence="2">The sequence shown here is derived from an EMBL/GenBank/DDBJ whole genome shotgun (WGS) entry which is preliminary data.</text>
</comment>
<reference evidence="2 3" key="1">
    <citation type="submission" date="2024-09" db="EMBL/GenBank/DDBJ databases">
        <title>Floridaenema gen nov. (Aerosakkonemataceae, Aerosakkonematales ord. nov., Cyanobacteria) from benthic tropical and subtropical fresh waters, with the description of four new species.</title>
        <authorList>
            <person name="Moretto J.A."/>
            <person name="Berthold D.E."/>
            <person name="Lefler F.W."/>
            <person name="Huang I.-S."/>
            <person name="Laughinghouse H. IV."/>
        </authorList>
    </citation>
    <scope>NUCLEOTIDE SEQUENCE [LARGE SCALE GENOMIC DNA]</scope>
    <source>
        <strain evidence="2 3">BLCC-F167</strain>
    </source>
</reference>
<feature type="region of interest" description="Disordered" evidence="1">
    <location>
        <begin position="63"/>
        <end position="83"/>
    </location>
</feature>
<dbReference type="EMBL" id="JBHFNT010000070">
    <property type="protein sequence ID" value="MFB2834486.1"/>
    <property type="molecule type" value="Genomic_DNA"/>
</dbReference>
<evidence type="ECO:0000313" key="3">
    <source>
        <dbReference type="Proteomes" id="UP001576780"/>
    </source>
</evidence>
<gene>
    <name evidence="2" type="ORF">ACE1CA_08125</name>
</gene>
<proteinExistence type="predicted"/>
<name>A0ABV4WHC8_9CYAN</name>
<keyword evidence="3" id="KW-1185">Reference proteome</keyword>
<sequence length="123" mass="13670">MISLIANTIAFISSLVKRVQVQRFLAVVLVGFLFLTTNVDSGVNNKGLDKKIDEIAHDRDSVRPKTTREWYQEGRETENSPGERLERIGKESAKAFEEFGSGYVEGAKQTANQAKEAAKDVIP</sequence>
<protein>
    <submittedName>
        <fullName evidence="2">Uncharacterized protein</fullName>
    </submittedName>
</protein>
<dbReference type="RefSeq" id="WP_413276921.1">
    <property type="nucleotide sequence ID" value="NZ_JBHFNT010000070.1"/>
</dbReference>